<dbReference type="OrthoDB" id="4180700at2"/>
<sequence length="261" mass="25373">MSATAVRRTVLAASAAALALLATACGGSGDSDKAADGKGEGSSTAAAAPAARALTGAELEKAALAQSDVKSGKVTAKVPARDDIAAGKVTADDAACLPLARAQAGVAQGEPAATAKRSWLGTPKKPAAGSKPEDALLAALDVNKTLIGLASYDGGAAEAALKGLSTAARKCAGGFTATIDGEKTKFPAVATTAAPQGGDEGVALTLTMAADEGVKAPVKVVVIREGATLATFSTINMAAMTAGQDYQVPADVIGAQVAKLG</sequence>
<dbReference type="RefSeq" id="WP_031180854.1">
    <property type="nucleotide sequence ID" value="NZ_CP032229.1"/>
</dbReference>
<dbReference type="GeneID" id="300100689"/>
<dbReference type="KEGG" id="sseo:D0Z67_17405"/>
<accession>A0A4P6TY62</accession>
<feature type="region of interest" description="Disordered" evidence="1">
    <location>
        <begin position="25"/>
        <end position="45"/>
    </location>
</feature>
<dbReference type="AlphaFoldDB" id="A0A4P6TY62"/>
<gene>
    <name evidence="3" type="ORF">D0Z67_17405</name>
</gene>
<feature type="compositionally biased region" description="Basic and acidic residues" evidence="1">
    <location>
        <begin position="30"/>
        <end position="39"/>
    </location>
</feature>
<name>A0A4P6TY62_STRSO</name>
<evidence type="ECO:0000313" key="3">
    <source>
        <dbReference type="EMBL" id="QBJ91887.1"/>
    </source>
</evidence>
<evidence type="ECO:0000313" key="4">
    <source>
        <dbReference type="Proteomes" id="UP000292547"/>
    </source>
</evidence>
<dbReference type="Proteomes" id="UP000292547">
    <property type="component" value="Chromosome"/>
</dbReference>
<protein>
    <recommendedName>
        <fullName evidence="5">Lipoprotein</fullName>
    </recommendedName>
</protein>
<keyword evidence="4" id="KW-1185">Reference proteome</keyword>
<proteinExistence type="predicted"/>
<feature type="chain" id="PRO_5038334069" description="Lipoprotein" evidence="2">
    <location>
        <begin position="25"/>
        <end position="261"/>
    </location>
</feature>
<dbReference type="PROSITE" id="PS51257">
    <property type="entry name" value="PROKAR_LIPOPROTEIN"/>
    <property type="match status" value="1"/>
</dbReference>
<evidence type="ECO:0000256" key="1">
    <source>
        <dbReference type="SAM" id="MobiDB-lite"/>
    </source>
</evidence>
<organism evidence="3 4">
    <name type="scientific">Streptomyces seoulensis</name>
    <dbReference type="NCBI Taxonomy" id="73044"/>
    <lineage>
        <taxon>Bacteria</taxon>
        <taxon>Bacillati</taxon>
        <taxon>Actinomycetota</taxon>
        <taxon>Actinomycetes</taxon>
        <taxon>Kitasatosporales</taxon>
        <taxon>Streptomycetaceae</taxon>
        <taxon>Streptomyces</taxon>
    </lineage>
</organism>
<evidence type="ECO:0008006" key="5">
    <source>
        <dbReference type="Google" id="ProtNLM"/>
    </source>
</evidence>
<keyword evidence="2" id="KW-0732">Signal</keyword>
<evidence type="ECO:0000256" key="2">
    <source>
        <dbReference type="SAM" id="SignalP"/>
    </source>
</evidence>
<reference evidence="3 4" key="1">
    <citation type="submission" date="2018-08" db="EMBL/GenBank/DDBJ databases">
        <title>The complete genome sequence of Streptomyces seoulensis, a pioneer strain for nickel superoxide dismutase discovery.</title>
        <authorList>
            <person name="Shin J."/>
            <person name="Lee J.-S."/>
            <person name="Lee E.-J."/>
            <person name="Youn H.-D."/>
        </authorList>
    </citation>
    <scope>NUCLEOTIDE SEQUENCE [LARGE SCALE GENOMIC DNA]</scope>
    <source>
        <strain evidence="3 4">KCTC 9819</strain>
    </source>
</reference>
<feature type="signal peptide" evidence="2">
    <location>
        <begin position="1"/>
        <end position="24"/>
    </location>
</feature>
<dbReference type="EMBL" id="CP032229">
    <property type="protein sequence ID" value="QBJ91887.1"/>
    <property type="molecule type" value="Genomic_DNA"/>
</dbReference>
<dbReference type="STRING" id="73044.GCA_000725795_02571"/>